<feature type="region of interest" description="Disordered" evidence="1">
    <location>
        <begin position="128"/>
        <end position="170"/>
    </location>
</feature>
<gene>
    <name evidence="2" type="ORF">MVEN_00065000</name>
</gene>
<evidence type="ECO:0000313" key="3">
    <source>
        <dbReference type="Proteomes" id="UP000620124"/>
    </source>
</evidence>
<feature type="compositionally biased region" description="Polar residues" evidence="1">
    <location>
        <begin position="135"/>
        <end position="149"/>
    </location>
</feature>
<comment type="caution">
    <text evidence="2">The sequence shown here is derived from an EMBL/GenBank/DDBJ whole genome shotgun (WGS) entry which is preliminary data.</text>
</comment>
<proteinExistence type="predicted"/>
<sequence length="742" mass="81973">MSHTSPGSASYHYHNGQMIVDVMFEDLPKQLQALCQSGPVKVVGKTDTGYLLQCTLCPEPRNQITLCGARVSNWEIHTGRTKHKLAMSSTGSDPSSHGSSASASIFSGEAMAPQVIVQELNNLEKDPSDEEIAAPSNSQEASESASRWISTEDDGGIEAGPGAVESTWDAGSLAGLPAPLPMGFYTKTAVGQKGSPSFIQSIIPDEFADDARPYAGVPYAGVPYAGVTVSDGQLSTASSLETGYSVPTTAGEWSVTALQTATEPSNTGQTDADGSVSDTISSLADGSVLNESISSSSPYIYTVDDANRVDNNSVQAASQPQLSATLSGSTIHHPEFHGDHSMERDSSEPDLCSSSRASESTFEPSYTNQTSISEMVDIHDRTAFTRYKTPLITRWDECHHHFRHWLNNNPTFTSAIRQYSGSEETFYFASVRHGDAHRCDNIVLRSPASFQAVAVEFFNQTNDPLLSRAVWGHGRLTRDESMPFFYSAFEVTKSSHNGVNFDVITAPDANSWLPEHHQVKLTLEYNLSNPNVNFRDLIDILSPFMDRSYQNLLVDYVYAVLAALYKLSPNERKIYLEHQRTYLNGWIRLDWSCLEEANIHTYPETTLPIYEVYQEALKLIFNLLKAMAKSVDSCELYPTQEQISAARRLGSYMSFSSIATARVTVLYGPHVQVAFMNQIKPHRELLKKAAYPDLIPNYMRTEYRIYARKAHLAHLYNVGEFPELPSGDVRIFFLLISLECEG</sequence>
<dbReference type="EMBL" id="JACAZI010000001">
    <property type="protein sequence ID" value="KAF7372067.1"/>
    <property type="molecule type" value="Genomic_DNA"/>
</dbReference>
<feature type="compositionally biased region" description="Polar residues" evidence="1">
    <location>
        <begin position="314"/>
        <end position="330"/>
    </location>
</feature>
<feature type="region of interest" description="Disordered" evidence="1">
    <location>
        <begin position="314"/>
        <end position="368"/>
    </location>
</feature>
<organism evidence="2 3">
    <name type="scientific">Mycena venus</name>
    <dbReference type="NCBI Taxonomy" id="2733690"/>
    <lineage>
        <taxon>Eukaryota</taxon>
        <taxon>Fungi</taxon>
        <taxon>Dikarya</taxon>
        <taxon>Basidiomycota</taxon>
        <taxon>Agaricomycotina</taxon>
        <taxon>Agaricomycetes</taxon>
        <taxon>Agaricomycetidae</taxon>
        <taxon>Agaricales</taxon>
        <taxon>Marasmiineae</taxon>
        <taxon>Mycenaceae</taxon>
        <taxon>Mycena</taxon>
    </lineage>
</organism>
<keyword evidence="3" id="KW-1185">Reference proteome</keyword>
<reference evidence="2" key="1">
    <citation type="submission" date="2020-05" db="EMBL/GenBank/DDBJ databases">
        <title>Mycena genomes resolve the evolution of fungal bioluminescence.</title>
        <authorList>
            <person name="Tsai I.J."/>
        </authorList>
    </citation>
    <scope>NUCLEOTIDE SEQUENCE</scope>
    <source>
        <strain evidence="2">CCC161011</strain>
    </source>
</reference>
<evidence type="ECO:0000313" key="2">
    <source>
        <dbReference type="EMBL" id="KAF7372067.1"/>
    </source>
</evidence>
<dbReference type="Proteomes" id="UP000620124">
    <property type="component" value="Unassembled WGS sequence"/>
</dbReference>
<evidence type="ECO:0000256" key="1">
    <source>
        <dbReference type="SAM" id="MobiDB-lite"/>
    </source>
</evidence>
<feature type="compositionally biased region" description="Polar residues" evidence="1">
    <location>
        <begin position="352"/>
        <end position="368"/>
    </location>
</feature>
<feature type="compositionally biased region" description="Basic and acidic residues" evidence="1">
    <location>
        <begin position="332"/>
        <end position="347"/>
    </location>
</feature>
<dbReference type="AlphaFoldDB" id="A0A8H6Z797"/>
<dbReference type="OrthoDB" id="3006361at2759"/>
<protein>
    <submittedName>
        <fullName evidence="2">Uncharacterized protein</fullName>
    </submittedName>
</protein>
<name>A0A8H6Z797_9AGAR</name>
<accession>A0A8H6Z797</accession>